<reference evidence="1" key="1">
    <citation type="submission" date="2024-06" db="EMBL/GenBank/DDBJ databases">
        <title>Kribbella sp. strain HUAS MG21 genome sequences.</title>
        <authorList>
            <person name="Mo P."/>
        </authorList>
    </citation>
    <scope>NUCLEOTIDE SEQUENCE</scope>
    <source>
        <strain evidence="1">HUAS MG21</strain>
    </source>
</reference>
<gene>
    <name evidence="1" type="ORF">ABN611_05840</name>
</gene>
<dbReference type="RefSeq" id="WP_350278748.1">
    <property type="nucleotide sequence ID" value="NZ_CP158165.1"/>
</dbReference>
<evidence type="ECO:0000313" key="1">
    <source>
        <dbReference type="EMBL" id="XBV25941.1"/>
    </source>
</evidence>
<accession>A0AAU7TGK1</accession>
<name>A0AAU7TGK1_9ACTN</name>
<proteinExistence type="predicted"/>
<dbReference type="Pfam" id="PF19593">
    <property type="entry name" value="DUF6098"/>
    <property type="match status" value="1"/>
</dbReference>
<dbReference type="EMBL" id="CP158165">
    <property type="protein sequence ID" value="XBV25941.1"/>
    <property type="molecule type" value="Genomic_DNA"/>
</dbReference>
<organism evidence="1">
    <name type="scientific">Kribbella sp. HUAS MG21</name>
    <dbReference type="NCBI Taxonomy" id="3160966"/>
    <lineage>
        <taxon>Bacteria</taxon>
        <taxon>Bacillati</taxon>
        <taxon>Actinomycetota</taxon>
        <taxon>Actinomycetes</taxon>
        <taxon>Propionibacteriales</taxon>
        <taxon>Kribbellaceae</taxon>
        <taxon>Kribbella</taxon>
    </lineage>
</organism>
<dbReference type="AlphaFoldDB" id="A0AAU7TGK1"/>
<dbReference type="InterPro" id="IPR046080">
    <property type="entry name" value="DUF6098"/>
</dbReference>
<sequence length="152" mass="17118">MGTEEGLFEPDAKLSGLPELRDLDELVRFVREHSDILLRYSKGPKADAEHGPSRDYEAGVELPGLSATWVEPESWWPRAVEDWVARRVCKYAELGEAEGRYPWLLTGEVAGYGPDHEPLLVRVRPLAKISAEALEQAKDHYVRTFDVGKDST</sequence>
<protein>
    <submittedName>
        <fullName evidence="1">DUF6098 family protein</fullName>
    </submittedName>
</protein>